<dbReference type="InterPro" id="IPR004800">
    <property type="entry name" value="KdsD/KpsF-type"/>
</dbReference>
<dbReference type="SUPFAM" id="SSF53697">
    <property type="entry name" value="SIS domain"/>
    <property type="match status" value="1"/>
</dbReference>
<dbReference type="Pfam" id="PF01380">
    <property type="entry name" value="SIS"/>
    <property type="match status" value="1"/>
</dbReference>
<feature type="site" description="Catalytically relevant" evidence="6">
    <location>
        <position position="103"/>
    </location>
</feature>
<dbReference type="InterPro" id="IPR001347">
    <property type="entry name" value="SIS_dom"/>
</dbReference>
<evidence type="ECO:0000256" key="2">
    <source>
        <dbReference type="ARBA" id="ARBA00022737"/>
    </source>
</evidence>
<dbReference type="PROSITE" id="PS51371">
    <property type="entry name" value="CBS"/>
    <property type="match status" value="2"/>
</dbReference>
<feature type="site" description="Catalytically relevant" evidence="6">
    <location>
        <position position="185"/>
    </location>
</feature>
<evidence type="ECO:0000256" key="1">
    <source>
        <dbReference type="ARBA" id="ARBA00008165"/>
    </source>
</evidence>
<dbReference type="FunFam" id="3.40.50.10490:FF:000011">
    <property type="entry name" value="Arabinose 5-phosphate isomerase"/>
    <property type="match status" value="1"/>
</dbReference>
<dbReference type="GO" id="GO:0097367">
    <property type="term" value="F:carbohydrate derivative binding"/>
    <property type="evidence" value="ECO:0007669"/>
    <property type="project" value="InterPro"/>
</dbReference>
<evidence type="ECO:0000313" key="11">
    <source>
        <dbReference type="Proteomes" id="UP000075391"/>
    </source>
</evidence>
<feature type="domain" description="CBS" evidence="8">
    <location>
        <begin position="270"/>
        <end position="326"/>
    </location>
</feature>
<keyword evidence="2" id="KW-0677">Repeat</keyword>
<dbReference type="SMART" id="SM00116">
    <property type="entry name" value="CBS"/>
    <property type="match status" value="2"/>
</dbReference>
<evidence type="ECO:0000259" key="8">
    <source>
        <dbReference type="PROSITE" id="PS51371"/>
    </source>
</evidence>
<dbReference type="NCBIfam" id="TIGR00393">
    <property type="entry name" value="kpsF"/>
    <property type="match status" value="1"/>
</dbReference>
<evidence type="ECO:0000256" key="6">
    <source>
        <dbReference type="PIRSR" id="PIRSR004692-3"/>
    </source>
</evidence>
<dbReference type="PIRSF" id="PIRSF004692">
    <property type="entry name" value="KdsD_KpsF"/>
    <property type="match status" value="1"/>
</dbReference>
<keyword evidence="5" id="KW-0479">Metal-binding</keyword>
<feature type="site" description="Catalytically relevant" evidence="6">
    <location>
        <position position="144"/>
    </location>
</feature>
<reference evidence="10 11" key="1">
    <citation type="submission" date="2016-03" db="EMBL/GenBank/DDBJ databases">
        <authorList>
            <person name="Ploux O."/>
        </authorList>
    </citation>
    <scope>NUCLEOTIDE SEQUENCE [LARGE SCALE GENOMIC DNA]</scope>
    <source>
        <strain evidence="10 11">BER2</strain>
    </source>
</reference>
<dbReference type="RefSeq" id="WP_063243815.1">
    <property type="nucleotide sequence ID" value="NZ_CP168967.1"/>
</dbReference>
<dbReference type="GO" id="GO:1901135">
    <property type="term" value="P:carbohydrate derivative metabolic process"/>
    <property type="evidence" value="ECO:0007669"/>
    <property type="project" value="InterPro"/>
</dbReference>
<dbReference type="InterPro" id="IPR050986">
    <property type="entry name" value="GutQ/KpsF_isomerases"/>
</dbReference>
<feature type="domain" description="CBS" evidence="8">
    <location>
        <begin position="202"/>
        <end position="262"/>
    </location>
</feature>
<dbReference type="InterPro" id="IPR035474">
    <property type="entry name" value="SIS_Kpsf"/>
</dbReference>
<dbReference type="InterPro" id="IPR000644">
    <property type="entry name" value="CBS_dom"/>
</dbReference>
<evidence type="ECO:0000259" key="9">
    <source>
        <dbReference type="PROSITE" id="PS51464"/>
    </source>
</evidence>
<gene>
    <name evidence="10" type="ORF">AZI85_05430</name>
</gene>
<accession>A0A150WJ00</accession>
<sequence length="326" mass="34748">MSKVVQQGLKVLEVEAQAILGLRDRIGVDFEKVVQMIKDCQGKLILTGMGKSGQIARKLASTFSSTGTPAVFLHPAESSHGDLGIVESKDVVIAISYGGESPEFAGILKYVARKSIPLIALTGKPTSSLAKAAQVTLNVYVSEEACPLNLAPTASSTATLAMGDAVAMAVMTEKGFSPQDFAEFHPGGSLGYRLLTRVSDVMHAGDALPTVGLEAPLRQVFSAMTHKDVRGAAGVVDEKGDLVGVITDGQIRRRLEKSDDPLTGTAKDLMTTNPRTIDANEFAEKALFVMEQFQINMLFVLDKDSATPKKPVGILHVQDLLKAKVR</sequence>
<keyword evidence="3 7" id="KW-0129">CBS domain</keyword>
<dbReference type="CDD" id="cd04604">
    <property type="entry name" value="CBS_pair_SIS_assoc"/>
    <property type="match status" value="1"/>
</dbReference>
<protein>
    <submittedName>
        <fullName evidence="10">D-arabinose 5-phosphate isomerase</fullName>
    </submittedName>
</protein>
<evidence type="ECO:0000313" key="10">
    <source>
        <dbReference type="EMBL" id="KYG63469.1"/>
    </source>
</evidence>
<name>A0A150WJ00_BDEBC</name>
<dbReference type="GO" id="GO:0005975">
    <property type="term" value="P:carbohydrate metabolic process"/>
    <property type="evidence" value="ECO:0007669"/>
    <property type="project" value="InterPro"/>
</dbReference>
<comment type="caution">
    <text evidence="10">The sequence shown here is derived from an EMBL/GenBank/DDBJ whole genome shotgun (WGS) entry which is preliminary data.</text>
</comment>
<feature type="site" description="Catalytically relevant" evidence="6">
    <location>
        <position position="51"/>
    </location>
</feature>
<dbReference type="PROSITE" id="PS51464">
    <property type="entry name" value="SIS"/>
    <property type="match status" value="1"/>
</dbReference>
<feature type="domain" description="SIS" evidence="9">
    <location>
        <begin position="33"/>
        <end position="176"/>
    </location>
</feature>
<dbReference type="GO" id="GO:0046872">
    <property type="term" value="F:metal ion binding"/>
    <property type="evidence" value="ECO:0007669"/>
    <property type="project" value="UniProtKB-KW"/>
</dbReference>
<dbReference type="Pfam" id="PF00571">
    <property type="entry name" value="CBS"/>
    <property type="match status" value="2"/>
</dbReference>
<dbReference type="PANTHER" id="PTHR42745:SF1">
    <property type="entry name" value="ARABINOSE 5-PHOSPHATE ISOMERASE KDSD"/>
    <property type="match status" value="1"/>
</dbReference>
<dbReference type="OrthoDB" id="5289772at2"/>
<dbReference type="EMBL" id="LUKF01000014">
    <property type="protein sequence ID" value="KYG63469.1"/>
    <property type="molecule type" value="Genomic_DNA"/>
</dbReference>
<evidence type="ECO:0000256" key="7">
    <source>
        <dbReference type="PROSITE-ProRule" id="PRU00703"/>
    </source>
</evidence>
<organism evidence="10 11">
    <name type="scientific">Bdellovibrio bacteriovorus</name>
    <dbReference type="NCBI Taxonomy" id="959"/>
    <lineage>
        <taxon>Bacteria</taxon>
        <taxon>Pseudomonadati</taxon>
        <taxon>Bdellovibrionota</taxon>
        <taxon>Bdellovibrionia</taxon>
        <taxon>Bdellovibrionales</taxon>
        <taxon>Pseudobdellovibrionaceae</taxon>
        <taxon>Bdellovibrio</taxon>
    </lineage>
</organism>
<keyword evidence="5" id="KW-0862">Zinc</keyword>
<feature type="binding site" evidence="5">
    <location>
        <position position="74"/>
    </location>
    <ligand>
        <name>Zn(2+)</name>
        <dbReference type="ChEBI" id="CHEBI:29105"/>
    </ligand>
</feature>
<dbReference type="InterPro" id="IPR046348">
    <property type="entry name" value="SIS_dom_sf"/>
</dbReference>
<dbReference type="InterPro" id="IPR046342">
    <property type="entry name" value="CBS_dom_sf"/>
</dbReference>
<keyword evidence="10" id="KW-0413">Isomerase</keyword>
<dbReference type="Proteomes" id="UP000075391">
    <property type="component" value="Unassembled WGS sequence"/>
</dbReference>
<proteinExistence type="inferred from homology"/>
<comment type="similarity">
    <text evidence="1 4">Belongs to the SIS family. GutQ/KpsF subfamily.</text>
</comment>
<dbReference type="CDD" id="cd05014">
    <property type="entry name" value="SIS_Kpsf"/>
    <property type="match status" value="1"/>
</dbReference>
<evidence type="ECO:0000256" key="3">
    <source>
        <dbReference type="ARBA" id="ARBA00023122"/>
    </source>
</evidence>
<dbReference type="Gene3D" id="3.40.50.10490">
    <property type="entry name" value="Glucose-6-phosphate isomerase like protein, domain 1"/>
    <property type="match status" value="1"/>
</dbReference>
<dbReference type="PANTHER" id="PTHR42745">
    <property type="match status" value="1"/>
</dbReference>
<evidence type="ECO:0000256" key="4">
    <source>
        <dbReference type="PIRNR" id="PIRNR004692"/>
    </source>
</evidence>
<dbReference type="GO" id="GO:0019146">
    <property type="term" value="F:arabinose-5-phosphate isomerase activity"/>
    <property type="evidence" value="ECO:0007669"/>
    <property type="project" value="UniProtKB-ARBA"/>
</dbReference>
<evidence type="ECO:0000256" key="5">
    <source>
        <dbReference type="PIRSR" id="PIRSR004692-2"/>
    </source>
</evidence>
<dbReference type="Gene3D" id="3.10.580.10">
    <property type="entry name" value="CBS-domain"/>
    <property type="match status" value="1"/>
</dbReference>
<dbReference type="AlphaFoldDB" id="A0A150WJ00"/>